<dbReference type="AlphaFoldDB" id="A0A2W5UKP7"/>
<organism evidence="6 7">
    <name type="scientific">Archangium gephyra</name>
    <dbReference type="NCBI Taxonomy" id="48"/>
    <lineage>
        <taxon>Bacteria</taxon>
        <taxon>Pseudomonadati</taxon>
        <taxon>Myxococcota</taxon>
        <taxon>Myxococcia</taxon>
        <taxon>Myxococcales</taxon>
        <taxon>Cystobacterineae</taxon>
        <taxon>Archangiaceae</taxon>
        <taxon>Archangium</taxon>
    </lineage>
</organism>
<evidence type="ECO:0000256" key="1">
    <source>
        <dbReference type="ARBA" id="ARBA00001946"/>
    </source>
</evidence>
<dbReference type="InterPro" id="IPR011330">
    <property type="entry name" value="Glyco_hydro/deAcase_b/a-brl"/>
</dbReference>
<proteinExistence type="predicted"/>
<evidence type="ECO:0000256" key="3">
    <source>
        <dbReference type="ARBA" id="ARBA00022801"/>
    </source>
</evidence>
<dbReference type="Proteomes" id="UP000249061">
    <property type="component" value="Unassembled WGS sequence"/>
</dbReference>
<keyword evidence="4" id="KW-0460">Magnesium</keyword>
<dbReference type="PANTHER" id="PTHR31609:SF1">
    <property type="entry name" value="CARBOHYDRATE DEACETYLASE"/>
    <property type="match status" value="1"/>
</dbReference>
<evidence type="ECO:0000313" key="6">
    <source>
        <dbReference type="EMBL" id="PZR09648.1"/>
    </source>
</evidence>
<sequence length="230" mass="25307">MTFRLILNADDFGYDPAVTRGIAESMRAGVVSSTTMIVNSPWSQDAARQSEGLAIGLHLNLVRFAALTDGRVLSDDGVLSERFVADETRAQLDRLFVLLGRHATHIDVHKHAHLQPEVLAGLATVAQERGLAVRSINDVMRAELKRRGVKTNEVFLGEADGDAYWTPERFEAQLDLAPRDGLVELMCHPGYANSHIKSGYSAQREVELATFVSPRAKEALSKRGLTLSSW</sequence>
<comment type="caution">
    <text evidence="6">The sequence shown here is derived from an EMBL/GenBank/DDBJ whole genome shotgun (WGS) entry which is preliminary data.</text>
</comment>
<evidence type="ECO:0000256" key="5">
    <source>
        <dbReference type="ARBA" id="ARBA00023277"/>
    </source>
</evidence>
<keyword evidence="5" id="KW-0119">Carbohydrate metabolism</keyword>
<dbReference type="Pfam" id="PF04794">
    <property type="entry name" value="YdjC"/>
    <property type="match status" value="1"/>
</dbReference>
<comment type="cofactor">
    <cofactor evidence="1">
        <name>Mg(2+)</name>
        <dbReference type="ChEBI" id="CHEBI:18420"/>
    </cofactor>
</comment>
<dbReference type="GO" id="GO:0005975">
    <property type="term" value="P:carbohydrate metabolic process"/>
    <property type="evidence" value="ECO:0007669"/>
    <property type="project" value="InterPro"/>
</dbReference>
<accession>A0A2W5UKP7</accession>
<evidence type="ECO:0000256" key="4">
    <source>
        <dbReference type="ARBA" id="ARBA00022842"/>
    </source>
</evidence>
<dbReference type="Gene3D" id="3.20.20.370">
    <property type="entry name" value="Glycoside hydrolase/deacetylase"/>
    <property type="match status" value="1"/>
</dbReference>
<dbReference type="SUPFAM" id="SSF88713">
    <property type="entry name" value="Glycoside hydrolase/deacetylase"/>
    <property type="match status" value="1"/>
</dbReference>
<dbReference type="GO" id="GO:0019213">
    <property type="term" value="F:deacetylase activity"/>
    <property type="evidence" value="ECO:0007669"/>
    <property type="project" value="TreeGrafter"/>
</dbReference>
<evidence type="ECO:0008006" key="8">
    <source>
        <dbReference type="Google" id="ProtNLM"/>
    </source>
</evidence>
<dbReference type="EMBL" id="QFQP01000020">
    <property type="protein sequence ID" value="PZR09648.1"/>
    <property type="molecule type" value="Genomic_DNA"/>
</dbReference>
<protein>
    <recommendedName>
        <fullName evidence="8">ChbG/HpnK family deacetylase</fullName>
    </recommendedName>
</protein>
<evidence type="ECO:0000313" key="7">
    <source>
        <dbReference type="Proteomes" id="UP000249061"/>
    </source>
</evidence>
<keyword evidence="3" id="KW-0378">Hydrolase</keyword>
<evidence type="ECO:0000256" key="2">
    <source>
        <dbReference type="ARBA" id="ARBA00022723"/>
    </source>
</evidence>
<dbReference type="GO" id="GO:0016787">
    <property type="term" value="F:hydrolase activity"/>
    <property type="evidence" value="ECO:0007669"/>
    <property type="project" value="UniProtKB-KW"/>
</dbReference>
<name>A0A2W5UKP7_9BACT</name>
<dbReference type="PANTHER" id="PTHR31609">
    <property type="entry name" value="YDJC DEACETYLASE FAMILY MEMBER"/>
    <property type="match status" value="1"/>
</dbReference>
<keyword evidence="2" id="KW-0479">Metal-binding</keyword>
<reference evidence="6 7" key="1">
    <citation type="submission" date="2017-08" db="EMBL/GenBank/DDBJ databases">
        <title>Infants hospitalized years apart are colonized by the same room-sourced microbial strains.</title>
        <authorList>
            <person name="Brooks B."/>
            <person name="Olm M.R."/>
            <person name="Firek B.A."/>
            <person name="Baker R."/>
            <person name="Thomas B.C."/>
            <person name="Morowitz M.J."/>
            <person name="Banfield J.F."/>
        </authorList>
    </citation>
    <scope>NUCLEOTIDE SEQUENCE [LARGE SCALE GENOMIC DNA]</scope>
    <source>
        <strain evidence="6">S2_003_000_R2_14</strain>
    </source>
</reference>
<dbReference type="InterPro" id="IPR006879">
    <property type="entry name" value="YdjC-like"/>
</dbReference>
<gene>
    <name evidence="6" type="ORF">DI536_21705</name>
</gene>
<dbReference type="GO" id="GO:0046872">
    <property type="term" value="F:metal ion binding"/>
    <property type="evidence" value="ECO:0007669"/>
    <property type="project" value="UniProtKB-KW"/>
</dbReference>